<feature type="chain" id="PRO_5044772303" description="Di-N-acetylchitobiase" evidence="10">
    <location>
        <begin position="33"/>
        <end position="389"/>
    </location>
</feature>
<sequence>MKICSGFRFVPAGCVIASEIFLLLLLPHENWAHGVPRDSACPCGEASLCEPIKDTTRKEIYVFSLQNKYSSWLKFDWKKVTTVVSVGYVSQELMCLAHEHGARVVTIANYSRSKLTDSNARAQWVAKQLHIVTSNHYDGTNIDFEDVILQNQTDLRAGYTALVRETNQAFKQAQPSYQVTVDVAWSPDCIDLRCYDIQGLAAASDFLFVMAYDEQSQIFGDCIALANSDFNKTSQGLHKYLSLGIKPEQLVLGVPWYGYDYPCVSLLKNDTCTLKHKPFRGVQCSDAAGRQIDYRVTYPLLINGSSGGRKWDQSALSPYFNYKDKSTGQMHQVRYDDPMSLGLKYKMAVELGLRGVGTWNIDCLDYSDASYAVQQRQLMFDAFPSYPRH</sequence>
<dbReference type="Pfam" id="PF00704">
    <property type="entry name" value="Glyco_hydro_18"/>
    <property type="match status" value="1"/>
</dbReference>
<evidence type="ECO:0000313" key="12">
    <source>
        <dbReference type="EMBL" id="KAK7486439.1"/>
    </source>
</evidence>
<dbReference type="GO" id="GO:0016798">
    <property type="term" value="F:hydrolase activity, acting on glycosyl bonds"/>
    <property type="evidence" value="ECO:0007669"/>
    <property type="project" value="UniProtKB-KW"/>
</dbReference>
<organism evidence="12 13">
    <name type="scientific">Batillaria attramentaria</name>
    <dbReference type="NCBI Taxonomy" id="370345"/>
    <lineage>
        <taxon>Eukaryota</taxon>
        <taxon>Metazoa</taxon>
        <taxon>Spiralia</taxon>
        <taxon>Lophotrochozoa</taxon>
        <taxon>Mollusca</taxon>
        <taxon>Gastropoda</taxon>
        <taxon>Caenogastropoda</taxon>
        <taxon>Sorbeoconcha</taxon>
        <taxon>Cerithioidea</taxon>
        <taxon>Batillariidae</taxon>
        <taxon>Batillaria</taxon>
    </lineage>
</organism>
<dbReference type="FunFam" id="3.10.50.10:FF:000006">
    <property type="entry name" value="Chitobiase, di-N-acetyl"/>
    <property type="match status" value="1"/>
</dbReference>
<accession>A0ABD0KH10</accession>
<dbReference type="InterPro" id="IPR011583">
    <property type="entry name" value="Chitinase_II/V-like_cat"/>
</dbReference>
<evidence type="ECO:0000256" key="9">
    <source>
        <dbReference type="ARBA" id="ARBA00074174"/>
    </source>
</evidence>
<dbReference type="Gene3D" id="3.20.20.80">
    <property type="entry name" value="Glycosidases"/>
    <property type="match status" value="1"/>
</dbReference>
<dbReference type="GO" id="GO:0005764">
    <property type="term" value="C:lysosome"/>
    <property type="evidence" value="ECO:0007669"/>
    <property type="project" value="UniProtKB-SubCell"/>
</dbReference>
<evidence type="ECO:0000256" key="2">
    <source>
        <dbReference type="ARBA" id="ARBA00009336"/>
    </source>
</evidence>
<proteinExistence type="inferred from homology"/>
<keyword evidence="3 10" id="KW-0732">Signal</keyword>
<evidence type="ECO:0000256" key="10">
    <source>
        <dbReference type="SAM" id="SignalP"/>
    </source>
</evidence>
<evidence type="ECO:0000313" key="13">
    <source>
        <dbReference type="Proteomes" id="UP001519460"/>
    </source>
</evidence>
<evidence type="ECO:0000256" key="7">
    <source>
        <dbReference type="ARBA" id="ARBA00023295"/>
    </source>
</evidence>
<dbReference type="Proteomes" id="UP001519460">
    <property type="component" value="Unassembled WGS sequence"/>
</dbReference>
<name>A0ABD0KH10_9CAEN</name>
<evidence type="ECO:0000256" key="4">
    <source>
        <dbReference type="ARBA" id="ARBA00022801"/>
    </source>
</evidence>
<dbReference type="EMBL" id="JACVVK020000179">
    <property type="protein sequence ID" value="KAK7486439.1"/>
    <property type="molecule type" value="Genomic_DNA"/>
</dbReference>
<dbReference type="InterPro" id="IPR029070">
    <property type="entry name" value="Chitinase_insertion_sf"/>
</dbReference>
<dbReference type="PROSITE" id="PS51910">
    <property type="entry name" value="GH18_2"/>
    <property type="match status" value="1"/>
</dbReference>
<dbReference type="InterPro" id="IPR017853">
    <property type="entry name" value="GH"/>
</dbReference>
<comment type="subcellular location">
    <subcellularLocation>
        <location evidence="1">Lysosome</location>
    </subcellularLocation>
</comment>
<keyword evidence="13" id="KW-1185">Reference proteome</keyword>
<comment type="caution">
    <text evidence="12">The sequence shown here is derived from an EMBL/GenBank/DDBJ whole genome shotgun (WGS) entry which is preliminary data.</text>
</comment>
<evidence type="ECO:0000256" key="5">
    <source>
        <dbReference type="ARBA" id="ARBA00023180"/>
    </source>
</evidence>
<dbReference type="FunFam" id="3.20.20.80:FF:000250">
    <property type="entry name" value="Probable di-N-acetylchitobiase 1"/>
    <property type="match status" value="1"/>
</dbReference>
<dbReference type="SUPFAM" id="SSF51445">
    <property type="entry name" value="(Trans)glycosidases"/>
    <property type="match status" value="1"/>
</dbReference>
<dbReference type="InterPro" id="IPR001223">
    <property type="entry name" value="Glyco_hydro18_cat"/>
</dbReference>
<reference evidence="12 13" key="1">
    <citation type="journal article" date="2023" name="Sci. Data">
        <title>Genome assembly of the Korean intertidal mud-creeper Batillaria attramentaria.</title>
        <authorList>
            <person name="Patra A.K."/>
            <person name="Ho P.T."/>
            <person name="Jun S."/>
            <person name="Lee S.J."/>
            <person name="Kim Y."/>
            <person name="Won Y.J."/>
        </authorList>
    </citation>
    <scope>NUCLEOTIDE SEQUENCE [LARGE SCALE GENOMIC DNA]</scope>
    <source>
        <strain evidence="12">Wonlab-2016</strain>
    </source>
</reference>
<dbReference type="Gene3D" id="3.10.50.10">
    <property type="match status" value="1"/>
</dbReference>
<evidence type="ECO:0000256" key="1">
    <source>
        <dbReference type="ARBA" id="ARBA00004371"/>
    </source>
</evidence>
<comment type="function">
    <text evidence="8">Involved in the degradation of asparagine-linked glycoproteins. Hydrolyze of N-acetyl-beta-D-glucosamine (1-4)N-acetylglucosamine chitobiose core from the reducing end of the bond, it requires prior cleavage by glycosylasparaginase.</text>
</comment>
<protein>
    <recommendedName>
        <fullName evidence="9">Di-N-acetylchitobiase</fullName>
    </recommendedName>
</protein>
<feature type="domain" description="GH18" evidence="11">
    <location>
        <begin position="37"/>
        <end position="377"/>
    </location>
</feature>
<keyword evidence="5" id="KW-0325">Glycoprotein</keyword>
<dbReference type="PANTHER" id="PTHR46290">
    <property type="entry name" value="DI-N-ACETYLCHITOBIASE"/>
    <property type="match status" value="1"/>
</dbReference>
<keyword evidence="4" id="KW-0378">Hydrolase</keyword>
<keyword evidence="6" id="KW-0458">Lysosome</keyword>
<dbReference type="SMART" id="SM00636">
    <property type="entry name" value="Glyco_18"/>
    <property type="match status" value="1"/>
</dbReference>
<evidence type="ECO:0000259" key="11">
    <source>
        <dbReference type="PROSITE" id="PS51910"/>
    </source>
</evidence>
<dbReference type="AlphaFoldDB" id="A0ABD0KH10"/>
<dbReference type="InterPro" id="IPR051887">
    <property type="entry name" value="GH18_Domain-Containing"/>
</dbReference>
<evidence type="ECO:0000256" key="3">
    <source>
        <dbReference type="ARBA" id="ARBA00022729"/>
    </source>
</evidence>
<feature type="signal peptide" evidence="10">
    <location>
        <begin position="1"/>
        <end position="32"/>
    </location>
</feature>
<evidence type="ECO:0000256" key="6">
    <source>
        <dbReference type="ARBA" id="ARBA00023228"/>
    </source>
</evidence>
<comment type="similarity">
    <text evidence="2">Belongs to the glycosyl hydrolase 18 family.</text>
</comment>
<gene>
    <name evidence="12" type="ORF">BaRGS_00022363</name>
</gene>
<dbReference type="PANTHER" id="PTHR46290:SF1">
    <property type="entry name" value="DI-N-ACETYLCHITOBIASE"/>
    <property type="match status" value="1"/>
</dbReference>
<keyword evidence="7" id="KW-0326">Glycosidase</keyword>
<evidence type="ECO:0000256" key="8">
    <source>
        <dbReference type="ARBA" id="ARBA00055477"/>
    </source>
</evidence>